<name>A0A4D6KQJ8_VIGUN</name>
<accession>A0A4D6KQJ8</accession>
<organism evidence="1 2">
    <name type="scientific">Vigna unguiculata</name>
    <name type="common">Cowpea</name>
    <dbReference type="NCBI Taxonomy" id="3917"/>
    <lineage>
        <taxon>Eukaryota</taxon>
        <taxon>Viridiplantae</taxon>
        <taxon>Streptophyta</taxon>
        <taxon>Embryophyta</taxon>
        <taxon>Tracheophyta</taxon>
        <taxon>Spermatophyta</taxon>
        <taxon>Magnoliopsida</taxon>
        <taxon>eudicotyledons</taxon>
        <taxon>Gunneridae</taxon>
        <taxon>Pentapetalae</taxon>
        <taxon>rosids</taxon>
        <taxon>fabids</taxon>
        <taxon>Fabales</taxon>
        <taxon>Fabaceae</taxon>
        <taxon>Papilionoideae</taxon>
        <taxon>50 kb inversion clade</taxon>
        <taxon>NPAAA clade</taxon>
        <taxon>indigoferoid/millettioid clade</taxon>
        <taxon>Phaseoleae</taxon>
        <taxon>Vigna</taxon>
    </lineage>
</organism>
<dbReference type="EMBL" id="CP039345">
    <property type="protein sequence ID" value="QCD77389.1"/>
    <property type="molecule type" value="Genomic_DNA"/>
</dbReference>
<evidence type="ECO:0000313" key="2">
    <source>
        <dbReference type="Proteomes" id="UP000501690"/>
    </source>
</evidence>
<evidence type="ECO:0000313" key="1">
    <source>
        <dbReference type="EMBL" id="QCD77389.1"/>
    </source>
</evidence>
<sequence length="87" mass="9993">MEPNRRGTPYASSTAPHPTLLHVEQRKGIVKEEKNHLWGGSLEGYTVVLCLDNVAICYWSQRVEFGTKVLFGFEYPQLFTELHVMQL</sequence>
<gene>
    <name evidence="1" type="ORF">DEO72_LG1g1012</name>
</gene>
<dbReference type="AlphaFoldDB" id="A0A4D6KQJ8"/>
<keyword evidence="2" id="KW-1185">Reference proteome</keyword>
<protein>
    <submittedName>
        <fullName evidence="1">Uncharacterized protein</fullName>
    </submittedName>
</protein>
<dbReference type="Proteomes" id="UP000501690">
    <property type="component" value="Linkage Group LG1"/>
</dbReference>
<reference evidence="1 2" key="1">
    <citation type="submission" date="2019-04" db="EMBL/GenBank/DDBJ databases">
        <title>An improved genome assembly and genetic linkage map for asparagus bean, Vigna unguiculata ssp. sesquipedialis.</title>
        <authorList>
            <person name="Xia Q."/>
            <person name="Zhang R."/>
            <person name="Dong Y."/>
        </authorList>
    </citation>
    <scope>NUCLEOTIDE SEQUENCE [LARGE SCALE GENOMIC DNA]</scope>
    <source>
        <tissue evidence="1">Leaf</tissue>
    </source>
</reference>
<proteinExistence type="predicted"/>